<evidence type="ECO:0000256" key="2">
    <source>
        <dbReference type="ARBA" id="ARBA00023277"/>
    </source>
</evidence>
<dbReference type="Gene3D" id="3.40.50.11350">
    <property type="match status" value="1"/>
</dbReference>
<dbReference type="GO" id="GO:0032259">
    <property type="term" value="P:methylation"/>
    <property type="evidence" value="ECO:0007669"/>
    <property type="project" value="UniProtKB-KW"/>
</dbReference>
<evidence type="ECO:0000313" key="3">
    <source>
        <dbReference type="EMBL" id="QBK90508.1"/>
    </source>
</evidence>
<dbReference type="EMBL" id="MK500494">
    <property type="protein sequence ID" value="QBK90508.1"/>
    <property type="molecule type" value="Genomic_DNA"/>
</dbReference>
<dbReference type="Pfam" id="PF10250">
    <property type="entry name" value="O-FucT"/>
    <property type="match status" value="1"/>
</dbReference>
<proteinExistence type="predicted"/>
<gene>
    <name evidence="3" type="ORF">LCPAC104_00040</name>
</gene>
<organism evidence="3">
    <name type="scientific">Pithovirus LCPAC104</name>
    <dbReference type="NCBI Taxonomy" id="2506589"/>
    <lineage>
        <taxon>Viruses</taxon>
        <taxon>Pithoviruses</taxon>
    </lineage>
</organism>
<dbReference type="CDD" id="cd11296">
    <property type="entry name" value="O-FucT_like"/>
    <property type="match status" value="1"/>
</dbReference>
<accession>A0A481Z3N3</accession>
<dbReference type="GO" id="GO:0008168">
    <property type="term" value="F:methyltransferase activity"/>
    <property type="evidence" value="ECO:0007669"/>
    <property type="project" value="UniProtKB-KW"/>
</dbReference>
<sequence length="673" mass="78297">MSTNIISVDNPLESETIFNDNIPQINIISAKYGTDLFFIDVTSKIKSLGIPIKLTPDMNPNIFFKNDPVQGQRKQLTLIVDYKQGNGHETIIIDECNNKWENPICLDSSFTLDFVVSGGLSNQIYMISNACIMAKTLHRSLVYPFRIRSRKKVDDNICYQGKPDIKIDVSFSELFDDKYFSDNIGIRLSKVIPAESQISRNEKIDIRYTYNNKISWDVTNSSEISKKYYSDNPHLSALFPFLYLIPSTSEHYHLAIHTMNCLIPNSKLSTIATKIISKLKLSNSNSHYTVVHLRIEQDWKNFFPNDVITIHEFIDSIKKVCNHNKHKYIYIMSGSTSIDSLWNNLKIELSEYKIFRKEDFFNDVDYLKDLGFEENAVVDREIGLSASYFFGLEHSTMSLIIALQRNYKRLSYDFYSTQRLARNNTNLNNICFFFSDGKPLFSKEKLLMKETNPLLNYFYKNKGRIINKWIHYFDIYHNHFRKIRDSASSDDKVNILEIGVGEGGSLEMWRDYFGAEKCHIYGIDNNLNVKEIEKNYDNIKIFIGNQEDSNFLDYVIKQTPKMNIIIDDGGHFMNQQVVSFNKLFVHVKEGGIYLCEDCHTSYWEEYQGGYLKNNTFIEHSKNSIDSINAYHSRNKYLKVNDLTKTCCGIHFYDSIVIYDKANANINKPFSERH</sequence>
<name>A0A481Z3N3_9VIRU</name>
<keyword evidence="1 3" id="KW-0808">Transferase</keyword>
<protein>
    <submittedName>
        <fullName evidence="3">Methyltransferase</fullName>
    </submittedName>
</protein>
<dbReference type="SUPFAM" id="SSF53335">
    <property type="entry name" value="S-adenosyl-L-methionine-dependent methyltransferases"/>
    <property type="match status" value="1"/>
</dbReference>
<dbReference type="InterPro" id="IPR019378">
    <property type="entry name" value="GDP-Fuc_O-FucTrfase"/>
</dbReference>
<keyword evidence="3" id="KW-0489">Methyltransferase</keyword>
<evidence type="ECO:0000256" key="1">
    <source>
        <dbReference type="ARBA" id="ARBA00022679"/>
    </source>
</evidence>
<reference evidence="3" key="1">
    <citation type="journal article" date="2019" name="MBio">
        <title>Virus Genomes from Deep Sea Sediments Expand the Ocean Megavirome and Support Independent Origins of Viral Gigantism.</title>
        <authorList>
            <person name="Backstrom D."/>
            <person name="Yutin N."/>
            <person name="Jorgensen S.L."/>
            <person name="Dharamshi J."/>
            <person name="Homa F."/>
            <person name="Zaremba-Niedwiedzka K."/>
            <person name="Spang A."/>
            <person name="Wolf Y.I."/>
            <person name="Koonin E.V."/>
            <person name="Ettema T.J."/>
        </authorList>
    </citation>
    <scope>NUCLEOTIDE SEQUENCE</scope>
</reference>
<keyword evidence="2" id="KW-0119">Carbohydrate metabolism</keyword>
<dbReference type="InterPro" id="IPR029063">
    <property type="entry name" value="SAM-dependent_MTases_sf"/>
</dbReference>
<dbReference type="Gene3D" id="3.40.50.150">
    <property type="entry name" value="Vaccinia Virus protein VP39"/>
    <property type="match status" value="1"/>
</dbReference>